<dbReference type="Pfam" id="PF00456">
    <property type="entry name" value="Transketolase_N"/>
    <property type="match status" value="1"/>
</dbReference>
<comment type="caution">
    <text evidence="10">The sequence shown here is derived from an EMBL/GenBank/DDBJ whole genome shotgun (WGS) entry which is preliminary data.</text>
</comment>
<dbReference type="Pfam" id="PF22613">
    <property type="entry name" value="Transketolase_C_1"/>
    <property type="match status" value="1"/>
</dbReference>
<evidence type="ECO:0000256" key="4">
    <source>
        <dbReference type="ARBA" id="ARBA00007131"/>
    </source>
</evidence>
<dbReference type="GO" id="GO:0006098">
    <property type="term" value="P:pentose-phosphate shunt"/>
    <property type="evidence" value="ECO:0007669"/>
    <property type="project" value="TreeGrafter"/>
</dbReference>
<dbReference type="InterPro" id="IPR005474">
    <property type="entry name" value="Transketolase_N"/>
</dbReference>
<keyword evidence="8" id="KW-0786">Thiamine pyrophosphate</keyword>
<dbReference type="Gene3D" id="3.40.50.970">
    <property type="match status" value="2"/>
</dbReference>
<dbReference type="SMART" id="SM00861">
    <property type="entry name" value="Transket_pyr"/>
    <property type="match status" value="1"/>
</dbReference>
<dbReference type="PANTHER" id="PTHR43522:SF6">
    <property type="entry name" value="TRANSKETOLASE-LIKE PYRIMIDINE-BINDING DOMAIN-CONTAINING PROTEIN-RELATED"/>
    <property type="match status" value="1"/>
</dbReference>
<dbReference type="PROSITE" id="PS00802">
    <property type="entry name" value="TRANSKETOLASE_2"/>
    <property type="match status" value="1"/>
</dbReference>
<dbReference type="InterPro" id="IPR055152">
    <property type="entry name" value="Transketolase-like_C_2"/>
</dbReference>
<evidence type="ECO:0000313" key="11">
    <source>
        <dbReference type="Proteomes" id="UP001152049"/>
    </source>
</evidence>
<dbReference type="Pfam" id="PF02779">
    <property type="entry name" value="Transket_pyr"/>
    <property type="match status" value="1"/>
</dbReference>
<evidence type="ECO:0000313" key="10">
    <source>
        <dbReference type="EMBL" id="KAJ4243827.1"/>
    </source>
</evidence>
<dbReference type="InterPro" id="IPR029061">
    <property type="entry name" value="THDP-binding"/>
</dbReference>
<gene>
    <name evidence="10" type="ORF">NW762_014705</name>
</gene>
<dbReference type="CDD" id="cd07033">
    <property type="entry name" value="TPP_PYR_DXS_TK_like"/>
    <property type="match status" value="1"/>
</dbReference>
<dbReference type="GO" id="GO:0005829">
    <property type="term" value="C:cytosol"/>
    <property type="evidence" value="ECO:0007669"/>
    <property type="project" value="TreeGrafter"/>
</dbReference>
<dbReference type="InterPro" id="IPR020826">
    <property type="entry name" value="Transketolase_BS"/>
</dbReference>
<dbReference type="GO" id="GO:0005634">
    <property type="term" value="C:nucleus"/>
    <property type="evidence" value="ECO:0007669"/>
    <property type="project" value="TreeGrafter"/>
</dbReference>
<dbReference type="PANTHER" id="PTHR43522">
    <property type="entry name" value="TRANSKETOLASE"/>
    <property type="match status" value="1"/>
</dbReference>
<dbReference type="InterPro" id="IPR009014">
    <property type="entry name" value="Transketo_C/PFOR_II"/>
</dbReference>
<keyword evidence="5" id="KW-0808">Transferase</keyword>
<comment type="cofactor">
    <cofactor evidence="3">
        <name>thiamine diphosphate</name>
        <dbReference type="ChEBI" id="CHEBI:58937"/>
    </cofactor>
</comment>
<evidence type="ECO:0000256" key="6">
    <source>
        <dbReference type="ARBA" id="ARBA00022723"/>
    </source>
</evidence>
<sequence>MSKGIASKVNGAPKPITTDDQAAVLAIRNLVLDICAQNGGGHGGSALGMAAIGVALWKYVMRYNPADPDWIDRDRFVLSNGHASMFLYVMNYLTGYDAWSVDELKGYGSAKENGFHTLSHAHPEIQVPGIEVTTGPLGQGIANAVGLAIASKNMAANFNKSDCDLIQSTVWCMTGDGCLMEGVALEAISLAGHLQLDNLVLLYDNNNVTCDGPLGWINTEDINQKMRSQGWQVLDVEDGCYDVDSIVSALRLAKSYSGKPVFINIRTVIGVGTAAAGTYKAHHGSVDAESIAKSKIEAGLDPKSTHEVPQAALDFFRERKTHGTKLQQQWTDLLESYTQRYPEDAAKFNTRLIPNIDTGIEYLKNLDSKQFDGTATRESNGAILEHLWTDVPSMCGGGADLVNSNKITYSTEDVFLPEFGHKGRYIRNGIREHAMASIANGLAAYAPGVFRPITATFFMFYIYAAPGVRMGALSDLPVIHIATHDSFQEGQNGPTHQPVEVDSLYRAMPNLTYIRPCNAEELIGAWMLALQSNKQPTMLSVGRDPTGPVPNTDRKQVCRGAYVIHEPADYALTLVSCGTNLHYAVAAGESLTKQGIPTRIVSAPSLDLFQVQDDEYKQKVFPRDRKPVISVEEYVATVWARYVTASIGMTTYGYSASNQSNYERFGLNAAGIERKVKGYLAYLKDVSLSAREVGWRQL</sequence>
<name>A0A9W8RL40_9HYPO</name>
<proteinExistence type="inferred from homology"/>
<dbReference type="SUPFAM" id="SSF52922">
    <property type="entry name" value="TK C-terminal domain-like"/>
    <property type="match status" value="1"/>
</dbReference>
<dbReference type="Proteomes" id="UP001152049">
    <property type="component" value="Unassembled WGS sequence"/>
</dbReference>
<protein>
    <recommendedName>
        <fullName evidence="9">Transketolase-like pyrimidine-binding domain-containing protein</fullName>
    </recommendedName>
</protein>
<comment type="similarity">
    <text evidence="4">Belongs to the transketolase family.</text>
</comment>
<keyword evidence="11" id="KW-1185">Reference proteome</keyword>
<evidence type="ECO:0000256" key="5">
    <source>
        <dbReference type="ARBA" id="ARBA00022679"/>
    </source>
</evidence>
<dbReference type="EMBL" id="JAOQAZ010000054">
    <property type="protein sequence ID" value="KAJ4243827.1"/>
    <property type="molecule type" value="Genomic_DNA"/>
</dbReference>
<evidence type="ECO:0000256" key="3">
    <source>
        <dbReference type="ARBA" id="ARBA00001964"/>
    </source>
</evidence>
<dbReference type="InterPro" id="IPR033247">
    <property type="entry name" value="Transketolase_fam"/>
</dbReference>
<evidence type="ECO:0000256" key="2">
    <source>
        <dbReference type="ARBA" id="ARBA00001946"/>
    </source>
</evidence>
<dbReference type="InterPro" id="IPR005475">
    <property type="entry name" value="Transketolase-like_Pyr-bd"/>
</dbReference>
<keyword evidence="7" id="KW-0460">Magnesium</keyword>
<evidence type="ECO:0000256" key="8">
    <source>
        <dbReference type="ARBA" id="ARBA00023052"/>
    </source>
</evidence>
<comment type="cofactor">
    <cofactor evidence="1">
        <name>Co(2+)</name>
        <dbReference type="ChEBI" id="CHEBI:48828"/>
    </cofactor>
</comment>
<organism evidence="10 11">
    <name type="scientific">Fusarium torreyae</name>
    <dbReference type="NCBI Taxonomy" id="1237075"/>
    <lineage>
        <taxon>Eukaryota</taxon>
        <taxon>Fungi</taxon>
        <taxon>Dikarya</taxon>
        <taxon>Ascomycota</taxon>
        <taxon>Pezizomycotina</taxon>
        <taxon>Sordariomycetes</taxon>
        <taxon>Hypocreomycetidae</taxon>
        <taxon>Hypocreales</taxon>
        <taxon>Nectriaceae</taxon>
        <taxon>Fusarium</taxon>
    </lineage>
</organism>
<keyword evidence="6" id="KW-0479">Metal-binding</keyword>
<dbReference type="CDD" id="cd02012">
    <property type="entry name" value="TPP_TK"/>
    <property type="match status" value="1"/>
</dbReference>
<feature type="domain" description="Transketolase-like pyrimidine-binding" evidence="9">
    <location>
        <begin position="374"/>
        <end position="549"/>
    </location>
</feature>
<evidence type="ECO:0000256" key="7">
    <source>
        <dbReference type="ARBA" id="ARBA00022842"/>
    </source>
</evidence>
<accession>A0A9W8RL40</accession>
<evidence type="ECO:0000259" key="9">
    <source>
        <dbReference type="SMART" id="SM00861"/>
    </source>
</evidence>
<dbReference type="OrthoDB" id="10267175at2759"/>
<evidence type="ECO:0000256" key="1">
    <source>
        <dbReference type="ARBA" id="ARBA00001941"/>
    </source>
</evidence>
<reference evidence="10" key="1">
    <citation type="submission" date="2022-09" db="EMBL/GenBank/DDBJ databases">
        <title>Fusarium specimens isolated from Avocado Roots.</title>
        <authorList>
            <person name="Stajich J."/>
            <person name="Roper C."/>
            <person name="Heimlech-Rivalta G."/>
        </authorList>
    </citation>
    <scope>NUCLEOTIDE SEQUENCE</scope>
    <source>
        <strain evidence="10">CF00136</strain>
    </source>
</reference>
<dbReference type="Gene3D" id="3.40.50.920">
    <property type="match status" value="1"/>
</dbReference>
<dbReference type="SUPFAM" id="SSF52518">
    <property type="entry name" value="Thiamin diphosphate-binding fold (THDP-binding)"/>
    <property type="match status" value="2"/>
</dbReference>
<dbReference type="AlphaFoldDB" id="A0A9W8RL40"/>
<comment type="cofactor">
    <cofactor evidence="2">
        <name>Mg(2+)</name>
        <dbReference type="ChEBI" id="CHEBI:18420"/>
    </cofactor>
</comment>
<dbReference type="FunFam" id="3.40.50.970:FF:000004">
    <property type="entry name" value="Transketolase"/>
    <property type="match status" value="1"/>
</dbReference>
<dbReference type="GO" id="GO:0046872">
    <property type="term" value="F:metal ion binding"/>
    <property type="evidence" value="ECO:0007669"/>
    <property type="project" value="UniProtKB-KW"/>
</dbReference>
<dbReference type="GO" id="GO:0004802">
    <property type="term" value="F:transketolase activity"/>
    <property type="evidence" value="ECO:0007669"/>
    <property type="project" value="TreeGrafter"/>
</dbReference>